<dbReference type="InterPro" id="IPR036179">
    <property type="entry name" value="Ig-like_dom_sf"/>
</dbReference>
<organism evidence="2 3">
    <name type="scientific">Cirrhinus mrigala</name>
    <name type="common">Mrigala</name>
    <dbReference type="NCBI Taxonomy" id="683832"/>
    <lineage>
        <taxon>Eukaryota</taxon>
        <taxon>Metazoa</taxon>
        <taxon>Chordata</taxon>
        <taxon>Craniata</taxon>
        <taxon>Vertebrata</taxon>
        <taxon>Euteleostomi</taxon>
        <taxon>Actinopterygii</taxon>
        <taxon>Neopterygii</taxon>
        <taxon>Teleostei</taxon>
        <taxon>Ostariophysi</taxon>
        <taxon>Cypriniformes</taxon>
        <taxon>Cyprinidae</taxon>
        <taxon>Labeoninae</taxon>
        <taxon>Labeonini</taxon>
        <taxon>Cirrhinus</taxon>
    </lineage>
</organism>
<dbReference type="CDD" id="cd00096">
    <property type="entry name" value="Ig"/>
    <property type="match status" value="1"/>
</dbReference>
<evidence type="ECO:0000259" key="1">
    <source>
        <dbReference type="Pfam" id="PF07679"/>
    </source>
</evidence>
<dbReference type="Pfam" id="PF07679">
    <property type="entry name" value="I-set"/>
    <property type="match status" value="1"/>
</dbReference>
<dbReference type="Gene3D" id="2.60.40.10">
    <property type="entry name" value="Immunoglobulins"/>
    <property type="match status" value="1"/>
</dbReference>
<proteinExistence type="predicted"/>
<keyword evidence="3" id="KW-1185">Reference proteome</keyword>
<evidence type="ECO:0000313" key="3">
    <source>
        <dbReference type="Proteomes" id="UP001529510"/>
    </source>
</evidence>
<sequence>DVDRHTVEKMDESSSKLKLKDVQLDDGGTYTCVFENDHGTRKMSYQIYVYQKLDFGTTPTYHEFLVNQTVIIPCVVTGKPEVEIY</sequence>
<dbReference type="InterPro" id="IPR013098">
    <property type="entry name" value="Ig_I-set"/>
</dbReference>
<dbReference type="Proteomes" id="UP001529510">
    <property type="component" value="Unassembled WGS sequence"/>
</dbReference>
<dbReference type="InterPro" id="IPR013783">
    <property type="entry name" value="Ig-like_fold"/>
</dbReference>
<feature type="domain" description="Immunoglobulin I-set" evidence="1">
    <location>
        <begin position="4"/>
        <end position="47"/>
    </location>
</feature>
<feature type="non-terminal residue" evidence="2">
    <location>
        <position position="85"/>
    </location>
</feature>
<feature type="non-terminal residue" evidence="2">
    <location>
        <position position="1"/>
    </location>
</feature>
<dbReference type="AlphaFoldDB" id="A0ABD0PCF8"/>
<name>A0ABD0PCF8_CIRMR</name>
<comment type="caution">
    <text evidence="2">The sequence shown here is derived from an EMBL/GenBank/DDBJ whole genome shotgun (WGS) entry which is preliminary data.</text>
</comment>
<dbReference type="SUPFAM" id="SSF48726">
    <property type="entry name" value="Immunoglobulin"/>
    <property type="match status" value="1"/>
</dbReference>
<accession>A0ABD0PCF8</accession>
<reference evidence="2 3" key="1">
    <citation type="submission" date="2024-05" db="EMBL/GenBank/DDBJ databases">
        <title>Genome sequencing and assembly of Indian major carp, Cirrhinus mrigala (Hamilton, 1822).</title>
        <authorList>
            <person name="Mohindra V."/>
            <person name="Chowdhury L.M."/>
            <person name="Lal K."/>
            <person name="Jena J.K."/>
        </authorList>
    </citation>
    <scope>NUCLEOTIDE SEQUENCE [LARGE SCALE GENOMIC DNA]</scope>
    <source>
        <strain evidence="2">CM1030</strain>
        <tissue evidence="2">Blood</tissue>
    </source>
</reference>
<dbReference type="EMBL" id="JAMKFB020000016">
    <property type="protein sequence ID" value="KAL0171415.1"/>
    <property type="molecule type" value="Genomic_DNA"/>
</dbReference>
<evidence type="ECO:0000313" key="2">
    <source>
        <dbReference type="EMBL" id="KAL0171415.1"/>
    </source>
</evidence>
<protein>
    <recommendedName>
        <fullName evidence="1">Immunoglobulin I-set domain-containing protein</fullName>
    </recommendedName>
</protein>
<gene>
    <name evidence="2" type="ORF">M9458_031726</name>
</gene>